<dbReference type="GO" id="GO:0055085">
    <property type="term" value="P:transmembrane transport"/>
    <property type="evidence" value="ECO:0007669"/>
    <property type="project" value="InterPro"/>
</dbReference>
<dbReference type="SUPFAM" id="SSF81901">
    <property type="entry name" value="HCP-like"/>
    <property type="match status" value="2"/>
</dbReference>
<dbReference type="Pfam" id="PF03544">
    <property type="entry name" value="TonB_C"/>
    <property type="match status" value="1"/>
</dbReference>
<organism evidence="7 8">
    <name type="scientific">Termitidicoccus mucosus</name>
    <dbReference type="NCBI Taxonomy" id="1184151"/>
    <lineage>
        <taxon>Bacteria</taxon>
        <taxon>Pseudomonadati</taxon>
        <taxon>Verrucomicrobiota</taxon>
        <taxon>Opitutia</taxon>
        <taxon>Opitutales</taxon>
        <taxon>Opitutaceae</taxon>
        <taxon>Termitidicoccus</taxon>
    </lineage>
</organism>
<dbReference type="InterPro" id="IPR006260">
    <property type="entry name" value="TonB/TolA_C"/>
</dbReference>
<dbReference type="STRING" id="1184151.AW736_19680"/>
<comment type="subcellular location">
    <subcellularLocation>
        <location evidence="1">Membrane</location>
        <topology evidence="1">Single-pass membrane protein</topology>
    </subcellularLocation>
</comment>
<comment type="caution">
    <text evidence="7">The sequence shown here is derived from an EMBL/GenBank/DDBJ whole genome shotgun (WGS) entry which is preliminary data.</text>
</comment>
<evidence type="ECO:0000256" key="4">
    <source>
        <dbReference type="ARBA" id="ARBA00023136"/>
    </source>
</evidence>
<sequence length="452" mass="48491">MESSASARDTQSGDAGFAVQQQEKKKLVNPSTPEGLRLLEQARALEIGLNGSPVDLQKAFALYQKAAALGSAEAWYRMGVLARDEKVDGVDAKSAMKFFKEAADAGYTDAYAALARAYMEGQLTKPHVAKADFYLNLALEAGSAEAMFLKGSLLVGTDGSEQVGLTLLMEAAKEGNADAQYMIGRMYRDGMVVGRDMDMAAQWLHFAVENGSVRAKTDLGLLMLNDKSLEAGQREEVGRLLSEAADAGNGKAAYALAKLFFEGKPSLGALTAIREYAENAYDSGRSDGAFLMALSHAVGKNPDLDRALQWLEMGKADQSWRSQYALLLIQGGADTVNAFKTVASSEFKDWMNAFAETKSTSGNVTLPKFIELTKPKMPDSLAALNIKGTVTVAFVVAEDGTPQGIQVLKSSHPGLNDAAMKTVETWKMTPATKGGQYVPHKIRIPISFGNGQ</sequence>
<evidence type="ECO:0000313" key="8">
    <source>
        <dbReference type="Proteomes" id="UP000078486"/>
    </source>
</evidence>
<reference evidence="7 8" key="1">
    <citation type="submission" date="2016-01" db="EMBL/GenBank/DDBJ databases">
        <title>High potential of lignocellulose degradation of a new Verrucomicrobia species.</title>
        <authorList>
            <person name="Wang Y."/>
            <person name="Shi Y."/>
            <person name="Qiu Z."/>
            <person name="Liu S."/>
            <person name="Yang H."/>
        </authorList>
    </citation>
    <scope>NUCLEOTIDE SEQUENCE [LARGE SCALE GENOMIC DNA]</scope>
    <source>
        <strain evidence="7 8">TSB47</strain>
    </source>
</reference>
<dbReference type="Gene3D" id="3.30.1150.10">
    <property type="match status" value="1"/>
</dbReference>
<dbReference type="SUPFAM" id="SSF74653">
    <property type="entry name" value="TolA/TonB C-terminal domain"/>
    <property type="match status" value="1"/>
</dbReference>
<dbReference type="NCBIfam" id="TIGR01352">
    <property type="entry name" value="tonB_Cterm"/>
    <property type="match status" value="1"/>
</dbReference>
<proteinExistence type="predicted"/>
<gene>
    <name evidence="7" type="ORF">AW736_19680</name>
</gene>
<evidence type="ECO:0000313" key="7">
    <source>
        <dbReference type="EMBL" id="OAM88288.1"/>
    </source>
</evidence>
<dbReference type="Proteomes" id="UP000078486">
    <property type="component" value="Unassembled WGS sequence"/>
</dbReference>
<dbReference type="InterPro" id="IPR006597">
    <property type="entry name" value="Sel1-like"/>
</dbReference>
<keyword evidence="2" id="KW-0812">Transmembrane</keyword>
<evidence type="ECO:0000256" key="1">
    <source>
        <dbReference type="ARBA" id="ARBA00004167"/>
    </source>
</evidence>
<name>A0A178IEW8_9BACT</name>
<keyword evidence="3" id="KW-1133">Transmembrane helix</keyword>
<dbReference type="PROSITE" id="PS52015">
    <property type="entry name" value="TONB_CTD"/>
    <property type="match status" value="1"/>
</dbReference>
<keyword evidence="4" id="KW-0472">Membrane</keyword>
<protein>
    <recommendedName>
        <fullName evidence="6">TonB C-terminal domain-containing protein</fullName>
    </recommendedName>
</protein>
<dbReference type="SMART" id="SM00671">
    <property type="entry name" value="SEL1"/>
    <property type="match status" value="5"/>
</dbReference>
<accession>A0A178IEW8</accession>
<dbReference type="InterPro" id="IPR037682">
    <property type="entry name" value="TonB_C"/>
</dbReference>
<dbReference type="GO" id="GO:0016020">
    <property type="term" value="C:membrane"/>
    <property type="evidence" value="ECO:0007669"/>
    <property type="project" value="UniProtKB-SubCell"/>
</dbReference>
<evidence type="ECO:0000256" key="5">
    <source>
        <dbReference type="SAM" id="MobiDB-lite"/>
    </source>
</evidence>
<evidence type="ECO:0000259" key="6">
    <source>
        <dbReference type="PROSITE" id="PS52015"/>
    </source>
</evidence>
<dbReference type="Gene3D" id="1.25.40.10">
    <property type="entry name" value="Tetratricopeptide repeat domain"/>
    <property type="match status" value="1"/>
</dbReference>
<dbReference type="AlphaFoldDB" id="A0A178IEW8"/>
<dbReference type="InterPro" id="IPR011990">
    <property type="entry name" value="TPR-like_helical_dom_sf"/>
</dbReference>
<dbReference type="Pfam" id="PF08238">
    <property type="entry name" value="Sel1"/>
    <property type="match status" value="5"/>
</dbReference>
<feature type="domain" description="TonB C-terminal" evidence="6">
    <location>
        <begin position="362"/>
        <end position="452"/>
    </location>
</feature>
<evidence type="ECO:0000256" key="2">
    <source>
        <dbReference type="ARBA" id="ARBA00022692"/>
    </source>
</evidence>
<feature type="compositionally biased region" description="Polar residues" evidence="5">
    <location>
        <begin position="1"/>
        <end position="13"/>
    </location>
</feature>
<dbReference type="EMBL" id="LRRQ01000138">
    <property type="protein sequence ID" value="OAM88288.1"/>
    <property type="molecule type" value="Genomic_DNA"/>
</dbReference>
<dbReference type="PANTHER" id="PTHR11102">
    <property type="entry name" value="SEL-1-LIKE PROTEIN"/>
    <property type="match status" value="1"/>
</dbReference>
<keyword evidence="8" id="KW-1185">Reference proteome</keyword>
<feature type="region of interest" description="Disordered" evidence="5">
    <location>
        <begin position="1"/>
        <end position="32"/>
    </location>
</feature>
<dbReference type="PANTHER" id="PTHR11102:SF160">
    <property type="entry name" value="ERAD-ASSOCIATED E3 UBIQUITIN-PROTEIN LIGASE COMPONENT HRD3"/>
    <property type="match status" value="1"/>
</dbReference>
<dbReference type="InterPro" id="IPR050767">
    <property type="entry name" value="Sel1_AlgK"/>
</dbReference>
<evidence type="ECO:0000256" key="3">
    <source>
        <dbReference type="ARBA" id="ARBA00022989"/>
    </source>
</evidence>